<dbReference type="KEGG" id="zma:100240691"/>
<dbReference type="InterPro" id="IPR038765">
    <property type="entry name" value="Papain-like_cys_pep_sf"/>
</dbReference>
<sequence length="462" mass="50114">MTTSPERGEAPPAPPRDSPCEDAAPAAAVVASSSSGSEREEDGGSRQPKASVLSGVFAPPLAIFEGQQQVSSTPCDASSTKPPSGSYAWSRILRRVSPEEEESGGSDSDSGHAAFLEDFSSRIWITYRKGFDAIPGSKLTSDVNWGCMVRSSQMLVAQALIFHHLGRSWRKPSEKPYDPDYIRVLHLFGDSEACAFSIHNLLQAGRNYGLAAGSWVGPYAMCRAWQTLIRTNREQADAVDGKENFPMALYVVSGDEDGERGGAPVFCIDVAAQLCSNFNKGQCTWSPILLLIPLVLGLDKINPRYIPLLKETFKFPQSLGILGGKPGTSTYIAGVQEDRALYLDPHDVQMAVDIAPDNLEADTSSYHCSVVRDLALEQIDPSLAIGFYCRDKDDFDDFCSRASELAEKANGAPLFTVMQSVQPSKQMYKQDDGLCCCSGSSMANEDYDLDASGEAGEEWQIL</sequence>
<reference evidence="19" key="2">
    <citation type="journal article" date="2009" name="Science">
        <title>The B73 maize genome: complexity, diversity, and dynamics.</title>
        <authorList>
            <person name="Schnable P.S."/>
            <person name="Ware D."/>
            <person name="Fulton R.S."/>
            <person name="Stein J.C."/>
            <person name="Wei F."/>
            <person name="Pasternak S."/>
            <person name="Liang C."/>
            <person name="Zhang J."/>
            <person name="Fulton L."/>
            <person name="Graves T.A."/>
            <person name="Minx P."/>
            <person name="Reily A.D."/>
            <person name="Courtney L."/>
            <person name="Kruchowski S.S."/>
            <person name="Tomlinson C."/>
            <person name="Strong C."/>
            <person name="Delehaunty K."/>
            <person name="Fronick C."/>
            <person name="Courtney B."/>
            <person name="Rock S.M."/>
            <person name="Belter E."/>
            <person name="Du F."/>
            <person name="Kim K."/>
            <person name="Abbott R.M."/>
            <person name="Cotton M."/>
            <person name="Levy A."/>
            <person name="Marchetto P."/>
            <person name="Ochoa K."/>
            <person name="Jackson S.M."/>
            <person name="Gillam B."/>
            <person name="Chen W."/>
            <person name="Yan L."/>
            <person name="Higginbotham J."/>
            <person name="Cardenas M."/>
            <person name="Waligorski J."/>
            <person name="Applebaum E."/>
            <person name="Phelps L."/>
            <person name="Falcone J."/>
            <person name="Kanchi K."/>
            <person name="Thane T."/>
            <person name="Scimone A."/>
            <person name="Thane N."/>
            <person name="Henke J."/>
            <person name="Wang T."/>
            <person name="Ruppert J."/>
            <person name="Shah N."/>
            <person name="Rotter K."/>
            <person name="Hodges J."/>
            <person name="Ingenthron E."/>
            <person name="Cordes M."/>
            <person name="Kohlberg S."/>
            <person name="Sgro J."/>
            <person name="Delgado B."/>
            <person name="Mead K."/>
            <person name="Chinwalla A."/>
            <person name="Leonard S."/>
            <person name="Crouse K."/>
            <person name="Collura K."/>
            <person name="Kudrna D."/>
            <person name="Currie J."/>
            <person name="He R."/>
            <person name="Angelova A."/>
            <person name="Rajasekar S."/>
            <person name="Mueller T."/>
            <person name="Lomeli R."/>
            <person name="Scara G."/>
            <person name="Ko A."/>
            <person name="Delaney K."/>
            <person name="Wissotski M."/>
            <person name="Lopez G."/>
            <person name="Campos D."/>
            <person name="Braidotti M."/>
            <person name="Ashley E."/>
            <person name="Golser W."/>
            <person name="Kim H."/>
            <person name="Lee S."/>
            <person name="Lin J."/>
            <person name="Dujmic Z."/>
            <person name="Kim W."/>
            <person name="Talag J."/>
            <person name="Zuccolo A."/>
            <person name="Fan C."/>
            <person name="Sebastian A."/>
            <person name="Kramer M."/>
            <person name="Spiegel L."/>
            <person name="Nascimento L."/>
            <person name="Zutavern T."/>
            <person name="Miller B."/>
            <person name="Ambroise C."/>
            <person name="Muller S."/>
            <person name="Spooner W."/>
            <person name="Narechania A."/>
            <person name="Ren L."/>
            <person name="Wei S."/>
            <person name="Kumari S."/>
            <person name="Faga B."/>
            <person name="Levy M.J."/>
            <person name="McMahan L."/>
            <person name="Van Buren P."/>
            <person name="Vaughn M.W."/>
            <person name="Ying K."/>
            <person name="Yeh C.-T."/>
            <person name="Emrich S.J."/>
            <person name="Jia Y."/>
            <person name="Kalyanaraman A."/>
            <person name="Hsia A.-P."/>
            <person name="Barbazuk W.B."/>
            <person name="Baucom R.S."/>
            <person name="Brutnell T.P."/>
            <person name="Carpita N.C."/>
            <person name="Chaparro C."/>
            <person name="Chia J.-M."/>
            <person name="Deragon J.-M."/>
            <person name="Estill J.C."/>
            <person name="Fu Y."/>
            <person name="Jeddeloh J.A."/>
            <person name="Han Y."/>
            <person name="Lee H."/>
            <person name="Li P."/>
            <person name="Lisch D.R."/>
            <person name="Liu S."/>
            <person name="Liu Z."/>
            <person name="Nagel D.H."/>
            <person name="McCann M.C."/>
            <person name="SanMiguel P."/>
            <person name="Myers A.M."/>
            <person name="Nettleton D."/>
            <person name="Nguyen J."/>
            <person name="Penning B.W."/>
            <person name="Ponnala L."/>
            <person name="Schneider K.L."/>
            <person name="Schwartz D.C."/>
            <person name="Sharma A."/>
            <person name="Soderlund C."/>
            <person name="Springer N.M."/>
            <person name="Sun Q."/>
            <person name="Wang H."/>
            <person name="Waterman M."/>
            <person name="Westerman R."/>
            <person name="Wolfgruber T.K."/>
            <person name="Yang L."/>
            <person name="Yu Y."/>
            <person name="Zhang L."/>
            <person name="Zhou S."/>
            <person name="Zhu Q."/>
            <person name="Bennetzen J.L."/>
            <person name="Dawe R.K."/>
            <person name="Jiang J."/>
            <person name="Jiang N."/>
            <person name="Presting G.G."/>
            <person name="Wessler S.R."/>
            <person name="Aluru S."/>
            <person name="Martienssen R.A."/>
            <person name="Clifton S.W."/>
            <person name="McCombie W.R."/>
            <person name="Wing R.A."/>
            <person name="Wilson R.K."/>
        </authorList>
    </citation>
    <scope>NUCLEOTIDE SEQUENCE [LARGE SCALE GENOMIC DNA]</scope>
    <source>
        <strain evidence="19">cv. B73</strain>
    </source>
</reference>
<dbReference type="RefSeq" id="NP_001137489.2">
    <property type="nucleotide sequence ID" value="NM_001144017.2"/>
</dbReference>
<dbReference type="Gramene" id="Zm00001eb433950_T003">
    <property type="protein sequence ID" value="Zm00001eb433950_P003"/>
    <property type="gene ID" value="Zm00001eb433950"/>
</dbReference>
<dbReference type="GO" id="GO:0008234">
    <property type="term" value="F:cysteine-type peptidase activity"/>
    <property type="evidence" value="ECO:0007669"/>
    <property type="project" value="UniProtKB-KW"/>
</dbReference>
<dbReference type="GO" id="GO:0006508">
    <property type="term" value="P:proteolysis"/>
    <property type="evidence" value="ECO:0007669"/>
    <property type="project" value="UniProtKB-KW"/>
</dbReference>
<dbReference type="GO" id="GO:0006914">
    <property type="term" value="P:autophagy"/>
    <property type="evidence" value="ECO:0007669"/>
    <property type="project" value="UniProtKB-KW"/>
</dbReference>
<keyword evidence="3" id="KW-0813">Transport</keyword>
<keyword evidence="19" id="KW-1185">Reference proteome</keyword>
<reference evidence="17" key="3">
    <citation type="submission" date="2015-12" db="EMBL/GenBank/DDBJ databases">
        <title>Update maize B73 reference genome by single molecule sequencing technologies.</title>
        <authorList>
            <consortium name="Maize Genome Sequencing Project"/>
            <person name="Ware D."/>
        </authorList>
    </citation>
    <scope>NUCLEOTIDE SEQUENCE</scope>
    <source>
        <tissue evidence="17">Seedling</tissue>
    </source>
</reference>
<dbReference type="AlphaFoldDB" id="B4FK31"/>
<dbReference type="InterPro" id="IPR046792">
    <property type="entry name" value="Peptidase_C54_cat"/>
</dbReference>
<dbReference type="OMA" id="PDETFHC"/>
<name>B4FK31_MAIZE</name>
<keyword evidence="4 13" id="KW-0963">Cytoplasm</keyword>
<dbReference type="Pfam" id="PF03416">
    <property type="entry name" value="Peptidase_C54"/>
    <property type="match status" value="1"/>
</dbReference>
<proteinExistence type="evidence at protein level"/>
<dbReference type="EMBL" id="BT037469">
    <property type="protein sequence ID" value="ACF82474.1"/>
    <property type="molecule type" value="mRNA"/>
</dbReference>
<feature type="region of interest" description="Disordered" evidence="14">
    <location>
        <begin position="67"/>
        <end position="86"/>
    </location>
</feature>
<keyword evidence="20" id="KW-1267">Proteomics identification</keyword>
<comment type="subunit">
    <text evidence="11">Interacts with ATG8.</text>
</comment>
<reference evidence="18" key="5">
    <citation type="submission" date="2021-05" db="UniProtKB">
        <authorList>
            <consortium name="EnsemblPlants"/>
        </authorList>
    </citation>
    <scope>IDENTIFICATION</scope>
    <source>
        <strain evidence="18">cv. B73</strain>
    </source>
</reference>
<dbReference type="GO" id="GO:0019786">
    <property type="term" value="F:protein-phosphatidylethanolamide deconjugating activity"/>
    <property type="evidence" value="ECO:0007669"/>
    <property type="project" value="InterPro"/>
</dbReference>
<evidence type="ECO:0000256" key="3">
    <source>
        <dbReference type="ARBA" id="ARBA00022448"/>
    </source>
</evidence>
<keyword evidence="9 13" id="KW-0072">Autophagy</keyword>
<feature type="region of interest" description="Disordered" evidence="14">
    <location>
        <begin position="1"/>
        <end position="52"/>
    </location>
</feature>
<dbReference type="SUPFAM" id="SSF54001">
    <property type="entry name" value="Cysteine proteinases"/>
    <property type="match status" value="1"/>
</dbReference>
<keyword evidence="5 13" id="KW-0645">Protease</keyword>
<comment type="catalytic activity">
    <reaction evidence="10">
        <text>[protein]-C-terminal L-amino acid-glycyl-phosphatidylethanolamide + H2O = [protein]-C-terminal L-amino acid-glycine + a 1,2-diacyl-sn-glycero-3-phosphoethanolamine</text>
        <dbReference type="Rhea" id="RHEA:67548"/>
        <dbReference type="Rhea" id="RHEA-COMP:17323"/>
        <dbReference type="Rhea" id="RHEA-COMP:17324"/>
        <dbReference type="ChEBI" id="CHEBI:15377"/>
        <dbReference type="ChEBI" id="CHEBI:64612"/>
        <dbReference type="ChEBI" id="CHEBI:172940"/>
        <dbReference type="ChEBI" id="CHEBI:172941"/>
    </reaction>
    <physiologicalReaction direction="left-to-right" evidence="10">
        <dbReference type="Rhea" id="RHEA:67549"/>
    </physiologicalReaction>
</comment>
<dbReference type="PROSITE" id="PS50835">
    <property type="entry name" value="IG_LIKE"/>
    <property type="match status" value="1"/>
</dbReference>
<evidence type="ECO:0000256" key="7">
    <source>
        <dbReference type="ARBA" id="ARBA00022807"/>
    </source>
</evidence>
<dbReference type="EC" id="3.4.22.-" evidence="13"/>
<evidence type="ECO:0000256" key="12">
    <source>
        <dbReference type="ARBA" id="ARBA00045891"/>
    </source>
</evidence>
<evidence type="ECO:0000313" key="19">
    <source>
        <dbReference type="Proteomes" id="UP000007305"/>
    </source>
</evidence>
<keyword evidence="6 13" id="KW-0378">Hydrolase</keyword>
<gene>
    <name evidence="18" type="primary">LOC100240691</name>
    <name evidence="17" type="ORF">ZEAMMB73_Zm00001d026641</name>
</gene>
<dbReference type="OrthoDB" id="2960936at2759"/>
<feature type="compositionally biased region" description="Polar residues" evidence="14">
    <location>
        <begin position="67"/>
        <end position="83"/>
    </location>
</feature>
<dbReference type="PANTHER" id="PTHR22624">
    <property type="entry name" value="CYSTEINE PROTEASE ATG4"/>
    <property type="match status" value="1"/>
</dbReference>
<evidence type="ECO:0000256" key="10">
    <source>
        <dbReference type="ARBA" id="ARBA00029362"/>
    </source>
</evidence>
<comment type="similarity">
    <text evidence="2 13">Belongs to the peptidase C54 family.</text>
</comment>
<feature type="domain" description="Ig-like" evidence="15">
    <location>
        <begin position="48"/>
        <end position="91"/>
    </location>
</feature>
<dbReference type="EnsemblPlants" id="Zm00001eb433950_T003">
    <property type="protein sequence ID" value="Zm00001eb433950_P003"/>
    <property type="gene ID" value="Zm00001eb433950"/>
</dbReference>
<evidence type="ECO:0000256" key="1">
    <source>
        <dbReference type="ARBA" id="ARBA00004496"/>
    </source>
</evidence>
<keyword evidence="8 13" id="KW-0653">Protein transport</keyword>
<accession>B4FK31</accession>
<dbReference type="GeneID" id="100240691"/>
<reference evidence="16" key="1">
    <citation type="journal article" date="2009" name="PLoS Genet.">
        <title>Sequencing, mapping, and analysis of 27,455 maize full-length cDNAs.</title>
        <authorList>
            <person name="Soderlund C."/>
            <person name="Descour A."/>
            <person name="Kudrna D."/>
            <person name="Bomhoff M."/>
            <person name="Boyd L."/>
            <person name="Currie J."/>
            <person name="Angelova A."/>
            <person name="Collura K."/>
            <person name="Wissotski M."/>
            <person name="Ashley E."/>
            <person name="Morrow D."/>
            <person name="Fernandes J."/>
            <person name="Walbot V."/>
            <person name="Yu Y."/>
        </authorList>
    </citation>
    <scope>NUCLEOTIDE SEQUENCE</scope>
    <source>
        <strain evidence="16">B73</strain>
    </source>
</reference>
<dbReference type="InterPro" id="IPR007110">
    <property type="entry name" value="Ig-like_dom"/>
</dbReference>
<protein>
    <recommendedName>
        <fullName evidence="13">Cysteine protease</fullName>
        <ecNumber evidence="13">3.4.22.-</ecNumber>
    </recommendedName>
</protein>
<evidence type="ECO:0000259" key="15">
    <source>
        <dbReference type="PROSITE" id="PS50835"/>
    </source>
</evidence>
<keyword evidence="7" id="KW-0788">Thiol protease</keyword>
<evidence type="ECO:0000256" key="6">
    <source>
        <dbReference type="ARBA" id="ARBA00022801"/>
    </source>
</evidence>
<reference evidence="18" key="4">
    <citation type="submission" date="2019-07" db="EMBL/GenBank/DDBJ databases">
        <authorList>
            <person name="Seetharam A."/>
            <person name="Woodhouse M."/>
            <person name="Cannon E."/>
        </authorList>
    </citation>
    <scope>NUCLEOTIDE SEQUENCE [LARGE SCALE GENOMIC DNA]</scope>
    <source>
        <strain evidence="18">cv. B73</strain>
    </source>
</reference>
<evidence type="ECO:0007829" key="20">
    <source>
        <dbReference type="PeptideAtlas" id="B4FK31"/>
    </source>
</evidence>
<feature type="compositionally biased region" description="Low complexity" evidence="14">
    <location>
        <begin position="21"/>
        <end position="36"/>
    </location>
</feature>
<evidence type="ECO:0000313" key="16">
    <source>
        <dbReference type="EMBL" id="ACF82474.1"/>
    </source>
</evidence>
<evidence type="ECO:0000313" key="17">
    <source>
        <dbReference type="EMBL" id="AQK47327.1"/>
    </source>
</evidence>
<evidence type="ECO:0000256" key="2">
    <source>
        <dbReference type="ARBA" id="ARBA00010958"/>
    </source>
</evidence>
<evidence type="ECO:0000256" key="9">
    <source>
        <dbReference type="ARBA" id="ARBA00023006"/>
    </source>
</evidence>
<evidence type="ECO:0000256" key="14">
    <source>
        <dbReference type="SAM" id="MobiDB-lite"/>
    </source>
</evidence>
<organism evidence="16">
    <name type="scientific">Zea mays</name>
    <name type="common">Maize</name>
    <dbReference type="NCBI Taxonomy" id="4577"/>
    <lineage>
        <taxon>Eukaryota</taxon>
        <taxon>Viridiplantae</taxon>
        <taxon>Streptophyta</taxon>
        <taxon>Embryophyta</taxon>
        <taxon>Tracheophyta</taxon>
        <taxon>Spermatophyta</taxon>
        <taxon>Magnoliopsida</taxon>
        <taxon>Liliopsida</taxon>
        <taxon>Poales</taxon>
        <taxon>Poaceae</taxon>
        <taxon>PACMAD clade</taxon>
        <taxon>Panicoideae</taxon>
        <taxon>Andropogonodae</taxon>
        <taxon>Andropogoneae</taxon>
        <taxon>Tripsacinae</taxon>
        <taxon>Zea</taxon>
    </lineage>
</organism>
<dbReference type="EMBL" id="CM000786">
    <property type="protein sequence ID" value="AQK47327.1"/>
    <property type="molecule type" value="Genomic_DNA"/>
</dbReference>
<evidence type="ECO:0000256" key="4">
    <source>
        <dbReference type="ARBA" id="ARBA00022490"/>
    </source>
</evidence>
<dbReference type="RefSeq" id="XP_035818831.1">
    <property type="nucleotide sequence ID" value="XM_035962938.1"/>
</dbReference>
<evidence type="ECO:0000256" key="5">
    <source>
        <dbReference type="ARBA" id="ARBA00022670"/>
    </source>
</evidence>
<dbReference type="HOGENOM" id="CLU_021259_1_0_1"/>
<dbReference type="GO" id="GO:0005737">
    <property type="term" value="C:cytoplasm"/>
    <property type="evidence" value="ECO:0007669"/>
    <property type="project" value="UniProtKB-SubCell"/>
</dbReference>
<dbReference type="GO" id="GO:0015031">
    <property type="term" value="P:protein transport"/>
    <property type="evidence" value="ECO:0007669"/>
    <property type="project" value="UniProtKB-KW"/>
</dbReference>
<evidence type="ECO:0000256" key="13">
    <source>
        <dbReference type="RuleBase" id="RU363115"/>
    </source>
</evidence>
<comment type="subcellular location">
    <subcellularLocation>
        <location evidence="1 13">Cytoplasm</location>
    </subcellularLocation>
</comment>
<dbReference type="ExpressionAtlas" id="B4FK31">
    <property type="expression patterns" value="baseline and differential"/>
</dbReference>
<comment type="function">
    <text evidence="12">Cysteine protease that plays a key role in autophagy by mediating both proteolytic activation and delipidation of ATG8 family proteins. The protease activity is required for proteolytic activation of ATG8 family proteins: cleaves the C-terminal amino acid of ATG8 proteins to reveal a C-terminal glycine. Exposure of the glycine at the C-terminus is essential for ATG8 proteins conjugation to phosphatidylethanolamine (PE) and insertion to membranes, which is necessary for autophagy. In addition to the protease activity, also mediates delipidation of PE-conjugated ATG8 proteins.</text>
</comment>
<dbReference type="PANTHER" id="PTHR22624:SF49">
    <property type="entry name" value="CYSTEINE PROTEASE"/>
    <property type="match status" value="1"/>
</dbReference>
<dbReference type="Proteomes" id="UP000007305">
    <property type="component" value="Chromosome 10"/>
</dbReference>
<evidence type="ECO:0000256" key="11">
    <source>
        <dbReference type="ARBA" id="ARBA00038724"/>
    </source>
</evidence>
<evidence type="ECO:0000256" key="8">
    <source>
        <dbReference type="ARBA" id="ARBA00022927"/>
    </source>
</evidence>
<dbReference type="InterPro" id="IPR005078">
    <property type="entry name" value="Peptidase_C54"/>
</dbReference>
<evidence type="ECO:0000313" key="18">
    <source>
        <dbReference type="EnsemblPlants" id="Zm00001eb433950_P003"/>
    </source>
</evidence>